<dbReference type="EMBL" id="JBHSJJ010000013">
    <property type="protein sequence ID" value="MFC4873836.1"/>
    <property type="molecule type" value="Genomic_DNA"/>
</dbReference>
<dbReference type="Gene3D" id="1.50.10.20">
    <property type="match status" value="1"/>
</dbReference>
<dbReference type="SUPFAM" id="SSF81853">
    <property type="entry name" value="Family 10 polysaccharide lyase"/>
    <property type="match status" value="1"/>
</dbReference>
<accession>A0ABV9T5T7</accession>
<gene>
    <name evidence="1" type="primary">pelA</name>
    <name evidence="1" type="ORF">ACFPFU_19185</name>
</gene>
<dbReference type="EC" id="4.2.2.2" evidence="1"/>
<evidence type="ECO:0000313" key="2">
    <source>
        <dbReference type="Proteomes" id="UP001595818"/>
    </source>
</evidence>
<dbReference type="RefSeq" id="WP_377067092.1">
    <property type="nucleotide sequence ID" value="NZ_JBHSJJ010000013.1"/>
</dbReference>
<keyword evidence="2" id="KW-1185">Reference proteome</keyword>
<reference evidence="2" key="1">
    <citation type="journal article" date="2019" name="Int. J. Syst. Evol. Microbiol.">
        <title>The Global Catalogue of Microorganisms (GCM) 10K type strain sequencing project: providing services to taxonomists for standard genome sequencing and annotation.</title>
        <authorList>
            <consortium name="The Broad Institute Genomics Platform"/>
            <consortium name="The Broad Institute Genome Sequencing Center for Infectious Disease"/>
            <person name="Wu L."/>
            <person name="Ma J."/>
        </authorList>
    </citation>
    <scope>NUCLEOTIDE SEQUENCE [LARGE SCALE GENOMIC DNA]</scope>
    <source>
        <strain evidence="2">CGMCC 4.7466</strain>
    </source>
</reference>
<comment type="caution">
    <text evidence="1">The sequence shown here is derived from an EMBL/GenBank/DDBJ whole genome shotgun (WGS) entry which is preliminary data.</text>
</comment>
<proteinExistence type="predicted"/>
<dbReference type="Pfam" id="PF09492">
    <property type="entry name" value="Pec_lyase"/>
    <property type="match status" value="1"/>
</dbReference>
<organism evidence="1 2">
    <name type="scientific">Negadavirga shengliensis</name>
    <dbReference type="NCBI Taxonomy" id="1389218"/>
    <lineage>
        <taxon>Bacteria</taxon>
        <taxon>Pseudomonadati</taxon>
        <taxon>Bacteroidota</taxon>
        <taxon>Cytophagia</taxon>
        <taxon>Cytophagales</taxon>
        <taxon>Cyclobacteriaceae</taxon>
        <taxon>Negadavirga</taxon>
    </lineage>
</organism>
<evidence type="ECO:0000313" key="1">
    <source>
        <dbReference type="EMBL" id="MFC4873836.1"/>
    </source>
</evidence>
<dbReference type="NCBIfam" id="TIGR02474">
    <property type="entry name" value="pec_lyase"/>
    <property type="match status" value="1"/>
</dbReference>
<keyword evidence="1" id="KW-0456">Lyase</keyword>
<name>A0ABV9T5T7_9BACT</name>
<sequence>MNYNSKSNNRILFILTLLPGMLMAFISQQGEKVPWKRVLDQPQEWYGSGEAVRIGDNMLLHQKDNGGWYKNIDMSVNLTEEGRKALKDAQSETIGTTIDNDATFIQTEFLAKVYGETGQARFGEAVLKALDYIMEAQYDNGGWPQYYPIREGYYEHITFNDGAMIQAMELLRDVAKGKQPYDFVDAARKERAQHAIGKGLEMILAAQIEVDGQLTAWCAQHNKDDLRPAKGRAYELPSISGGESVGIVRYLMSLENPDDEVIRAIESAVAWFEEVKLEGIKVERKEDPSLPRGYDRVVVEDENAGPLWARFYEIGTNKPMFVGRDGVVRYRLAEIEHERRVGYSYLGPYAESLLEKEYPEWRISRGN</sequence>
<dbReference type="GO" id="GO:0030570">
    <property type="term" value="F:pectate lyase activity"/>
    <property type="evidence" value="ECO:0007669"/>
    <property type="project" value="UniProtKB-EC"/>
</dbReference>
<protein>
    <submittedName>
        <fullName evidence="1">Pectate lyase</fullName>
        <ecNumber evidence="1">4.2.2.2</ecNumber>
    </submittedName>
</protein>
<dbReference type="InterPro" id="IPR012669">
    <property type="entry name" value="Pectate_lyase"/>
</dbReference>
<dbReference type="Proteomes" id="UP001595818">
    <property type="component" value="Unassembled WGS sequence"/>
</dbReference>